<protein>
    <submittedName>
        <fullName evidence="1">Uncharacterized protein</fullName>
    </submittedName>
</protein>
<proteinExistence type="predicted"/>
<dbReference type="EMBL" id="JARJCM010000007">
    <property type="protein sequence ID" value="KAJ7044327.1"/>
    <property type="molecule type" value="Genomic_DNA"/>
</dbReference>
<evidence type="ECO:0000313" key="1">
    <source>
        <dbReference type="EMBL" id="KAJ7044327.1"/>
    </source>
</evidence>
<organism evidence="1 2">
    <name type="scientific">Mycena alexandri</name>
    <dbReference type="NCBI Taxonomy" id="1745969"/>
    <lineage>
        <taxon>Eukaryota</taxon>
        <taxon>Fungi</taxon>
        <taxon>Dikarya</taxon>
        <taxon>Basidiomycota</taxon>
        <taxon>Agaricomycotina</taxon>
        <taxon>Agaricomycetes</taxon>
        <taxon>Agaricomycetidae</taxon>
        <taxon>Agaricales</taxon>
        <taxon>Marasmiineae</taxon>
        <taxon>Mycenaceae</taxon>
        <taxon>Mycena</taxon>
    </lineage>
</organism>
<evidence type="ECO:0000313" key="2">
    <source>
        <dbReference type="Proteomes" id="UP001218188"/>
    </source>
</evidence>
<accession>A0AAD6TER7</accession>
<gene>
    <name evidence="1" type="ORF">C8F04DRAFT_942289</name>
</gene>
<dbReference type="AlphaFoldDB" id="A0AAD6TER7"/>
<comment type="caution">
    <text evidence="1">The sequence shown here is derived from an EMBL/GenBank/DDBJ whole genome shotgun (WGS) entry which is preliminary data.</text>
</comment>
<reference evidence="1" key="1">
    <citation type="submission" date="2023-03" db="EMBL/GenBank/DDBJ databases">
        <title>Massive genome expansion in bonnet fungi (Mycena s.s.) driven by repeated elements and novel gene families across ecological guilds.</title>
        <authorList>
            <consortium name="Lawrence Berkeley National Laboratory"/>
            <person name="Harder C.B."/>
            <person name="Miyauchi S."/>
            <person name="Viragh M."/>
            <person name="Kuo A."/>
            <person name="Thoen E."/>
            <person name="Andreopoulos B."/>
            <person name="Lu D."/>
            <person name="Skrede I."/>
            <person name="Drula E."/>
            <person name="Henrissat B."/>
            <person name="Morin E."/>
            <person name="Kohler A."/>
            <person name="Barry K."/>
            <person name="LaButti K."/>
            <person name="Morin E."/>
            <person name="Salamov A."/>
            <person name="Lipzen A."/>
            <person name="Mereny Z."/>
            <person name="Hegedus B."/>
            <person name="Baldrian P."/>
            <person name="Stursova M."/>
            <person name="Weitz H."/>
            <person name="Taylor A."/>
            <person name="Grigoriev I.V."/>
            <person name="Nagy L.G."/>
            <person name="Martin F."/>
            <person name="Kauserud H."/>
        </authorList>
    </citation>
    <scope>NUCLEOTIDE SEQUENCE</scope>
    <source>
        <strain evidence="1">CBHHK200</strain>
    </source>
</reference>
<keyword evidence="2" id="KW-1185">Reference proteome</keyword>
<name>A0AAD6TER7_9AGAR</name>
<dbReference type="Proteomes" id="UP001218188">
    <property type="component" value="Unassembled WGS sequence"/>
</dbReference>
<sequence length="82" mass="9643">MLRDFAQNNSPVIGLVTSSTFRYAFSKLLDILSNILSQIRPFKCARNTYQSFEDWRGLRDIVRCNPCFHGRPRYDCIRTPRV</sequence>